<organism evidence="1 2">
    <name type="scientific">Natronoglycomyces albus</name>
    <dbReference type="NCBI Taxonomy" id="2811108"/>
    <lineage>
        <taxon>Bacteria</taxon>
        <taxon>Bacillati</taxon>
        <taxon>Actinomycetota</taxon>
        <taxon>Actinomycetes</taxon>
        <taxon>Glycomycetales</taxon>
        <taxon>Glycomycetaceae</taxon>
        <taxon>Natronoglycomyces</taxon>
    </lineage>
</organism>
<evidence type="ECO:0000313" key="2">
    <source>
        <dbReference type="Proteomes" id="UP000662939"/>
    </source>
</evidence>
<accession>A0A895XUR6</accession>
<evidence type="ECO:0000313" key="1">
    <source>
        <dbReference type="EMBL" id="QSB07203.1"/>
    </source>
</evidence>
<dbReference type="EMBL" id="CP070498">
    <property type="protein sequence ID" value="QSB07203.1"/>
    <property type="molecule type" value="Genomic_DNA"/>
</dbReference>
<dbReference type="Proteomes" id="UP000662939">
    <property type="component" value="Plasmid p1"/>
</dbReference>
<keyword evidence="2" id="KW-1185">Reference proteome</keyword>
<dbReference type="KEGG" id="nav:JQS30_17005"/>
<sequence>MSNACAVVQDWTFLRQYRREQVRFGVSLQLSTLPWLGFVPQDVATAPGAVVFAQVSW</sequence>
<gene>
    <name evidence="1" type="ORF">JQS30_17005</name>
</gene>
<reference evidence="1" key="1">
    <citation type="submission" date="2021-02" db="EMBL/GenBank/DDBJ databases">
        <title>Natronoglycomyces albus gen. nov., sp. nov, a haloalkaliphilic actinobacterium from a soda solonchak soil.</title>
        <authorList>
            <person name="Sorokin D.Y."/>
            <person name="Khijniak T.V."/>
            <person name="Zakharycheva A.P."/>
            <person name="Boueva O.V."/>
            <person name="Ariskina E.V."/>
            <person name="Hahnke R.L."/>
            <person name="Bunk B."/>
            <person name="Sproer C."/>
            <person name="Schumann P."/>
            <person name="Evtushenko L.I."/>
            <person name="Kublanov I.V."/>
        </authorList>
    </citation>
    <scope>NUCLEOTIDE SEQUENCE</scope>
    <source>
        <strain evidence="1">DSM 106290</strain>
        <plasmid evidence="1">p1</plasmid>
    </source>
</reference>
<dbReference type="AlphaFoldDB" id="A0A895XUR6"/>
<geneLocation type="plasmid" evidence="1 2">
    <name>p1</name>
</geneLocation>
<dbReference type="RefSeq" id="WP_213173198.1">
    <property type="nucleotide sequence ID" value="NZ_CP070498.1"/>
</dbReference>
<proteinExistence type="predicted"/>
<protein>
    <submittedName>
        <fullName evidence="1">Uncharacterized protein</fullName>
    </submittedName>
</protein>
<keyword evidence="1" id="KW-0614">Plasmid</keyword>
<name>A0A895XUR6_9ACTN</name>